<dbReference type="Proteomes" id="UP000030742">
    <property type="component" value="Unassembled WGS sequence"/>
</dbReference>
<keyword evidence="1" id="KW-1133">Transmembrane helix</keyword>
<evidence type="ECO:0008006" key="5">
    <source>
        <dbReference type="Google" id="ProtNLM"/>
    </source>
</evidence>
<gene>
    <name evidence="3" type="ORF">D910_06005</name>
    <name evidence="2" type="ORF">YQE_05831</name>
</gene>
<evidence type="ECO:0000256" key="1">
    <source>
        <dbReference type="SAM" id="Phobius"/>
    </source>
</evidence>
<organism evidence="2">
    <name type="scientific">Dendroctonus ponderosae</name>
    <name type="common">Mountain pine beetle</name>
    <dbReference type="NCBI Taxonomy" id="77166"/>
    <lineage>
        <taxon>Eukaryota</taxon>
        <taxon>Metazoa</taxon>
        <taxon>Ecdysozoa</taxon>
        <taxon>Arthropoda</taxon>
        <taxon>Hexapoda</taxon>
        <taxon>Insecta</taxon>
        <taxon>Pterygota</taxon>
        <taxon>Neoptera</taxon>
        <taxon>Endopterygota</taxon>
        <taxon>Coleoptera</taxon>
        <taxon>Polyphaga</taxon>
        <taxon>Cucujiformia</taxon>
        <taxon>Curculionidae</taxon>
        <taxon>Scolytinae</taxon>
        <taxon>Dendroctonus</taxon>
    </lineage>
</organism>
<keyword evidence="1" id="KW-0812">Transmembrane</keyword>
<dbReference type="EMBL" id="KB740940">
    <property type="protein sequence ID" value="ENN77680.1"/>
    <property type="molecule type" value="Genomic_DNA"/>
</dbReference>
<reference evidence="2 4" key="1">
    <citation type="journal article" date="2013" name="Genome Biol.">
        <title>Draft genome of the mountain pine beetle, Dendroctonus ponderosae Hopkins, a major forest pest.</title>
        <authorList>
            <person name="Keeling C.I."/>
            <person name="Yuen M.M."/>
            <person name="Liao N.Y."/>
            <person name="Docking T.R."/>
            <person name="Chan S.K."/>
            <person name="Taylor G.A."/>
            <person name="Palmquist D.L."/>
            <person name="Jackman S.D."/>
            <person name="Nguyen A."/>
            <person name="Li M."/>
            <person name="Henderson H."/>
            <person name="Janes J.K."/>
            <person name="Zhao Y."/>
            <person name="Pandoh P."/>
            <person name="Moore R."/>
            <person name="Sperling F.A."/>
            <person name="Huber D.P."/>
            <person name="Birol I."/>
            <person name="Jones S.J."/>
            <person name="Bohlmann J."/>
        </authorList>
    </citation>
    <scope>NUCLEOTIDE SEQUENCE</scope>
</reference>
<keyword evidence="1" id="KW-0472">Membrane</keyword>
<dbReference type="HOGENOM" id="CLU_2657022_0_0_1"/>
<evidence type="ECO:0000313" key="3">
    <source>
        <dbReference type="EMBL" id="ERL88620.1"/>
    </source>
</evidence>
<name>N6U7N1_DENPD</name>
<evidence type="ECO:0000313" key="4">
    <source>
        <dbReference type="Proteomes" id="UP000030742"/>
    </source>
</evidence>
<sequence>MSGQKIGRFLNNYFVLLVGVPLIVGIHWGWWKIQQNPELVDAQDRKKLPLFTVFQDLQAKWAGVPRPTDKTPGNGP</sequence>
<feature type="non-terminal residue" evidence="2">
    <location>
        <position position="1"/>
    </location>
</feature>
<proteinExistence type="predicted"/>
<dbReference type="AlphaFoldDB" id="N6U7N1"/>
<protein>
    <recommendedName>
        <fullName evidence="5">SURF1-like protein</fullName>
    </recommendedName>
</protein>
<evidence type="ECO:0000313" key="2">
    <source>
        <dbReference type="EMBL" id="ENN77680.1"/>
    </source>
</evidence>
<feature type="transmembrane region" description="Helical" evidence="1">
    <location>
        <begin position="12"/>
        <end position="31"/>
    </location>
</feature>
<dbReference type="EMBL" id="KB632083">
    <property type="protein sequence ID" value="ERL88620.1"/>
    <property type="molecule type" value="Genomic_DNA"/>
</dbReference>
<accession>N6U7N1</accession>